<feature type="region of interest" description="Disordered" evidence="1">
    <location>
        <begin position="173"/>
        <end position="250"/>
    </location>
</feature>
<keyword evidence="3" id="KW-1185">Reference proteome</keyword>
<feature type="compositionally biased region" description="Low complexity" evidence="1">
    <location>
        <begin position="318"/>
        <end position="338"/>
    </location>
</feature>
<organism evidence="2 3">
    <name type="scientific">Dunaliella salina</name>
    <name type="common">Green alga</name>
    <name type="synonym">Protococcus salinus</name>
    <dbReference type="NCBI Taxonomy" id="3046"/>
    <lineage>
        <taxon>Eukaryota</taxon>
        <taxon>Viridiplantae</taxon>
        <taxon>Chlorophyta</taxon>
        <taxon>core chlorophytes</taxon>
        <taxon>Chlorophyceae</taxon>
        <taxon>CS clade</taxon>
        <taxon>Chlamydomonadales</taxon>
        <taxon>Dunaliellaceae</taxon>
        <taxon>Dunaliella</taxon>
    </lineage>
</organism>
<feature type="non-terminal residue" evidence="2">
    <location>
        <position position="387"/>
    </location>
</feature>
<name>A0ABQ7FW43_DUNSA</name>
<dbReference type="EMBL" id="MU070823">
    <property type="protein sequence ID" value="KAF5826589.1"/>
    <property type="molecule type" value="Genomic_DNA"/>
</dbReference>
<dbReference type="Proteomes" id="UP000815325">
    <property type="component" value="Unassembled WGS sequence"/>
</dbReference>
<evidence type="ECO:0000313" key="3">
    <source>
        <dbReference type="Proteomes" id="UP000815325"/>
    </source>
</evidence>
<evidence type="ECO:0000313" key="2">
    <source>
        <dbReference type="EMBL" id="KAF5826589.1"/>
    </source>
</evidence>
<feature type="region of interest" description="Disordered" evidence="1">
    <location>
        <begin position="64"/>
        <end position="103"/>
    </location>
</feature>
<feature type="region of interest" description="Disordered" evidence="1">
    <location>
        <begin position="295"/>
        <end position="338"/>
    </location>
</feature>
<accession>A0ABQ7FW43</accession>
<evidence type="ECO:0000256" key="1">
    <source>
        <dbReference type="SAM" id="MobiDB-lite"/>
    </source>
</evidence>
<comment type="caution">
    <text evidence="2">The sequence shown here is derived from an EMBL/GenBank/DDBJ whole genome shotgun (WGS) entry which is preliminary data.</text>
</comment>
<reference evidence="2" key="1">
    <citation type="submission" date="2017-08" db="EMBL/GenBank/DDBJ databases">
        <authorList>
            <person name="Polle J.E."/>
            <person name="Barry K."/>
            <person name="Cushman J."/>
            <person name="Schmutz J."/>
            <person name="Tran D."/>
            <person name="Hathwaick L.T."/>
            <person name="Yim W.C."/>
            <person name="Jenkins J."/>
            <person name="Mckie-Krisberg Z.M."/>
            <person name="Prochnik S."/>
            <person name="Lindquist E."/>
            <person name="Dockter R.B."/>
            <person name="Adam C."/>
            <person name="Molina H."/>
            <person name="Bunkerborg J."/>
            <person name="Jin E."/>
            <person name="Buchheim M."/>
            <person name="Magnuson J."/>
        </authorList>
    </citation>
    <scope>NUCLEOTIDE SEQUENCE</scope>
    <source>
        <strain evidence="2">CCAP 19/18</strain>
    </source>
</reference>
<proteinExistence type="predicted"/>
<protein>
    <submittedName>
        <fullName evidence="2">Uncharacterized protein</fullName>
    </submittedName>
</protein>
<feature type="compositionally biased region" description="Polar residues" evidence="1">
    <location>
        <begin position="214"/>
        <end position="239"/>
    </location>
</feature>
<gene>
    <name evidence="2" type="ORF">DUNSADRAFT_2594</name>
</gene>
<sequence>MQLHENCQGRCCCCFHQFPKQRPTYHVLCQSPSLLTKGQRCGPSCRRSVSYAEFSRRVRSRCFSGGSLEPQGRSQPPLQPPETKATPETVSSKQHAVEPGAQEQLQKAIRHAASLQQLRSLLIQVQQCHERQEDSLGSTGQRSLMFTMFLRTGKLLLRRHKDLNRSFLQRLRAMARPNQQRPGLNMPLPSSMRPVSSPAHHQPLQQHPLHRSTPKQQVQASQAAVGTLQAGQGSTNDDISSSSSERQHASDDSCTAHTLLQSMLCTCQPWLAEAQPHEAAYILLALGAAQGIPLQPDTSAGQGTRDINEEDVNEEDSSSSSSSGRSSRISSSSGRSVGASVSPYAAETRLLLQAVQPCLLLMKPSHLARIIWGTGAAGVKPSPVWAH</sequence>
<feature type="compositionally biased region" description="Acidic residues" evidence="1">
    <location>
        <begin position="308"/>
        <end position="317"/>
    </location>
</feature>